<organism evidence="2 3">
    <name type="scientific">Curvularia kusanoi</name>
    <name type="common">Cochliobolus kusanoi</name>
    <dbReference type="NCBI Taxonomy" id="90978"/>
    <lineage>
        <taxon>Eukaryota</taxon>
        <taxon>Fungi</taxon>
        <taxon>Dikarya</taxon>
        <taxon>Ascomycota</taxon>
        <taxon>Pezizomycotina</taxon>
        <taxon>Dothideomycetes</taxon>
        <taxon>Pleosporomycetidae</taxon>
        <taxon>Pleosporales</taxon>
        <taxon>Pleosporineae</taxon>
        <taxon>Pleosporaceae</taxon>
        <taxon>Curvularia</taxon>
    </lineage>
</organism>
<evidence type="ECO:0000256" key="1">
    <source>
        <dbReference type="SAM" id="MobiDB-lite"/>
    </source>
</evidence>
<sequence>MPPKKKQRTGKNSSAAMKEHEEEQPNEPTQPNEEGDPGSETAPVLIEESEDESDDSGPKHRDECSLMRWDMDKTHESYSKGFTEEKKAGVVLEPAKDHPDHKWCIMWEGWKMFMDYRRRANYCDPDNFGMYIYNDFPGWGHQELIQNFIVEFDKMIKKSDEDALKHAWAVVSAMGLWLNEVDQMHLIGNEDGEGTVAVLGLVGWATIRALAALDFAGHLKPDTEFPDIPIVVTSLLEFSKDLPEYGIEDEAITWRPHAATYFKKGKFADEKGITDTKKILETAKGGSEAQLAKKTDKDPWGWDKMLKDYKSSMV</sequence>
<evidence type="ECO:0000313" key="2">
    <source>
        <dbReference type="EMBL" id="KAF3008682.1"/>
    </source>
</evidence>
<keyword evidence="3" id="KW-1185">Reference proteome</keyword>
<gene>
    <name evidence="2" type="ORF">E8E13_009240</name>
</gene>
<comment type="caution">
    <text evidence="2">The sequence shown here is derived from an EMBL/GenBank/DDBJ whole genome shotgun (WGS) entry which is preliminary data.</text>
</comment>
<evidence type="ECO:0000313" key="3">
    <source>
        <dbReference type="Proteomes" id="UP000801428"/>
    </source>
</evidence>
<name>A0A9P4WDR0_CURKU</name>
<proteinExistence type="predicted"/>
<dbReference type="OrthoDB" id="10037289at2759"/>
<dbReference type="Proteomes" id="UP000801428">
    <property type="component" value="Unassembled WGS sequence"/>
</dbReference>
<accession>A0A9P4WDR0</accession>
<feature type="compositionally biased region" description="Basic and acidic residues" evidence="1">
    <location>
        <begin position="56"/>
        <end position="67"/>
    </location>
</feature>
<dbReference type="AlphaFoldDB" id="A0A9P4WDR0"/>
<protein>
    <submittedName>
        <fullName evidence="2">Uncharacterized protein</fullName>
    </submittedName>
</protein>
<reference evidence="2" key="1">
    <citation type="submission" date="2019-04" db="EMBL/GenBank/DDBJ databases">
        <title>Sequencing of skin fungus with MAO and IRED activity.</title>
        <authorList>
            <person name="Marsaioli A.J."/>
            <person name="Bonatto J.M.C."/>
            <person name="Reis Junior O."/>
        </authorList>
    </citation>
    <scope>NUCLEOTIDE SEQUENCE</scope>
    <source>
        <strain evidence="2">30M1</strain>
    </source>
</reference>
<dbReference type="EMBL" id="SWKU01000003">
    <property type="protein sequence ID" value="KAF3008682.1"/>
    <property type="molecule type" value="Genomic_DNA"/>
</dbReference>
<feature type="region of interest" description="Disordered" evidence="1">
    <location>
        <begin position="1"/>
        <end position="67"/>
    </location>
</feature>